<dbReference type="SUPFAM" id="SSF53901">
    <property type="entry name" value="Thiolase-like"/>
    <property type="match status" value="1"/>
</dbReference>
<dbReference type="InterPro" id="IPR020841">
    <property type="entry name" value="PKS_Beta-ketoAc_synthase_dom"/>
</dbReference>
<evidence type="ECO:0000256" key="3">
    <source>
        <dbReference type="SAM" id="MobiDB-lite"/>
    </source>
</evidence>
<accession>A0A1G8CL30</accession>
<dbReference type="AlphaFoldDB" id="A0A1G8CL30"/>
<dbReference type="EMBL" id="FNCC01000023">
    <property type="protein sequence ID" value="SDH46247.1"/>
    <property type="molecule type" value="Genomic_DNA"/>
</dbReference>
<comment type="similarity">
    <text evidence="2">Belongs to the thiolase-like superfamily. Beta-ketoacyl-ACP synthases family.</text>
</comment>
<organism evidence="5 6">
    <name type="scientific">Lentzea fradiae</name>
    <dbReference type="NCBI Taxonomy" id="200378"/>
    <lineage>
        <taxon>Bacteria</taxon>
        <taxon>Bacillati</taxon>
        <taxon>Actinomycetota</taxon>
        <taxon>Actinomycetes</taxon>
        <taxon>Pseudonocardiales</taxon>
        <taxon>Pseudonocardiaceae</taxon>
        <taxon>Lentzea</taxon>
    </lineage>
</organism>
<name>A0A1G8CL30_9PSEU</name>
<feature type="region of interest" description="Disordered" evidence="3">
    <location>
        <begin position="553"/>
        <end position="572"/>
    </location>
</feature>
<dbReference type="PANTHER" id="PTHR43775">
    <property type="entry name" value="FATTY ACID SYNTHASE"/>
    <property type="match status" value="1"/>
</dbReference>
<dbReference type="CDD" id="cd00833">
    <property type="entry name" value="PKS"/>
    <property type="match status" value="1"/>
</dbReference>
<dbReference type="SMART" id="SM00825">
    <property type="entry name" value="PKS_KS"/>
    <property type="match status" value="1"/>
</dbReference>
<dbReference type="FunFam" id="3.40.47.10:FF:000019">
    <property type="entry name" value="Polyketide synthase type I"/>
    <property type="match status" value="1"/>
</dbReference>
<dbReference type="Proteomes" id="UP000199623">
    <property type="component" value="Unassembled WGS sequence"/>
</dbReference>
<evidence type="ECO:0000256" key="2">
    <source>
        <dbReference type="RuleBase" id="RU003694"/>
    </source>
</evidence>
<dbReference type="GO" id="GO:0004315">
    <property type="term" value="F:3-oxoacyl-[acyl-carrier-protein] synthase activity"/>
    <property type="evidence" value="ECO:0007669"/>
    <property type="project" value="InterPro"/>
</dbReference>
<protein>
    <submittedName>
        <fullName evidence="5">Erythronolide synthase docking</fullName>
    </submittedName>
</protein>
<reference evidence="6" key="1">
    <citation type="submission" date="2016-10" db="EMBL/GenBank/DDBJ databases">
        <authorList>
            <person name="Varghese N."/>
            <person name="Submissions S."/>
        </authorList>
    </citation>
    <scope>NUCLEOTIDE SEQUENCE [LARGE SCALE GENOMIC DNA]</scope>
    <source>
        <strain evidence="6">CGMCC 4.3506</strain>
    </source>
</reference>
<keyword evidence="1 2" id="KW-0808">Transferase</keyword>
<dbReference type="PROSITE" id="PS00606">
    <property type="entry name" value="KS3_1"/>
    <property type="match status" value="1"/>
</dbReference>
<gene>
    <name evidence="5" type="ORF">SAMN05216553_12310</name>
</gene>
<sequence>MADQDRLQEYLRRATSELMQARTRLKEWESARSEPIAIVGIGCRYPGEIGSPEELWDLVERGGEGRCLLPEDRFPAALYDPDPGNPGTYHTRYGGILSSALDFDAGFFGMGPDEARAVDPQQRLLLEVAWEALEHAAIEPSRLRGSRTGVFTGVMYSDYGSRLVPAPPELEGYLVVGSAGSVASGRLSYHFGFTGPTLTVDTACSSSLVALHLAMRSLRGGECDLALAGGATVMSTPAVFIDFSRQRGLAPDGRCKAFSDDADGTGWGEGAGLLVLERLSDAQRNGRRILGVLRGSATNSDGASNGLTAPNGPAQEQVIRAALADAGLSASDIQAVEAHGTGTRLGDPIEAQALLDTYGRARPADAPLRLGSVKSNLGHTQAAAGVAGVIKMVMAMRHRTLPATLHVSGPTSHVDWSSGAVSVLTEQVLWSADGPLRAGISAFGVSGANAHVILEEAPATPEPSAVRVVPEDRALPLVFSARSVTASRARAEALAELLADSADADMLDIAYSLATTRAVFEHRAVVVAERRRDAVTALRAFATGSAPALVVSGSADHVSQRGGRDTAGAPEPTWLIGTEGCVEAAQRFDGGRSAPRAGDGHRRHAADGPRARGRVAGQGGRGWSGAPRRRRRRLEADGGGSPR</sequence>
<dbReference type="Gene3D" id="3.40.47.10">
    <property type="match status" value="1"/>
</dbReference>
<dbReference type="Pfam" id="PF00109">
    <property type="entry name" value="ketoacyl-synt"/>
    <property type="match status" value="1"/>
</dbReference>
<dbReference type="InterPro" id="IPR032821">
    <property type="entry name" value="PKS_assoc"/>
</dbReference>
<feature type="domain" description="Ketosynthase family 3 (KS3)" evidence="4">
    <location>
        <begin position="33"/>
        <end position="456"/>
    </location>
</feature>
<feature type="region of interest" description="Disordered" evidence="3">
    <location>
        <begin position="590"/>
        <end position="643"/>
    </location>
</feature>
<dbReference type="Gene3D" id="3.30.70.3290">
    <property type="match status" value="1"/>
</dbReference>
<dbReference type="RefSeq" id="WP_090059628.1">
    <property type="nucleotide sequence ID" value="NZ_FNCC01000023.1"/>
</dbReference>
<dbReference type="Pfam" id="PF02801">
    <property type="entry name" value="Ketoacyl-synt_C"/>
    <property type="match status" value="1"/>
</dbReference>
<dbReference type="InterPro" id="IPR050091">
    <property type="entry name" value="PKS_NRPS_Biosynth_Enz"/>
</dbReference>
<evidence type="ECO:0000313" key="5">
    <source>
        <dbReference type="EMBL" id="SDH46247.1"/>
    </source>
</evidence>
<dbReference type="GO" id="GO:0004312">
    <property type="term" value="F:fatty acid synthase activity"/>
    <property type="evidence" value="ECO:0007669"/>
    <property type="project" value="TreeGrafter"/>
</dbReference>
<dbReference type="OrthoDB" id="3651481at2"/>
<keyword evidence="6" id="KW-1185">Reference proteome</keyword>
<evidence type="ECO:0000313" key="6">
    <source>
        <dbReference type="Proteomes" id="UP000199623"/>
    </source>
</evidence>
<dbReference type="PROSITE" id="PS52004">
    <property type="entry name" value="KS3_2"/>
    <property type="match status" value="1"/>
</dbReference>
<evidence type="ECO:0000259" key="4">
    <source>
        <dbReference type="PROSITE" id="PS52004"/>
    </source>
</evidence>
<evidence type="ECO:0000256" key="1">
    <source>
        <dbReference type="ARBA" id="ARBA00022679"/>
    </source>
</evidence>
<proteinExistence type="inferred from homology"/>
<dbReference type="InterPro" id="IPR014031">
    <property type="entry name" value="Ketoacyl_synth_C"/>
</dbReference>
<dbReference type="InterPro" id="IPR014030">
    <property type="entry name" value="Ketoacyl_synth_N"/>
</dbReference>
<dbReference type="PANTHER" id="PTHR43775:SF51">
    <property type="entry name" value="INACTIVE PHENOLPHTHIOCEROL SYNTHESIS POLYKETIDE SYNTHASE TYPE I PKS1-RELATED"/>
    <property type="match status" value="1"/>
</dbReference>
<dbReference type="InterPro" id="IPR018201">
    <property type="entry name" value="Ketoacyl_synth_AS"/>
</dbReference>
<dbReference type="InterPro" id="IPR016039">
    <property type="entry name" value="Thiolase-like"/>
</dbReference>
<dbReference type="Pfam" id="PF16197">
    <property type="entry name" value="KAsynt_C_assoc"/>
    <property type="match status" value="1"/>
</dbReference>
<dbReference type="GO" id="GO:0006633">
    <property type="term" value="P:fatty acid biosynthetic process"/>
    <property type="evidence" value="ECO:0007669"/>
    <property type="project" value="InterPro"/>
</dbReference>
<dbReference type="STRING" id="200378.SAMN05216553_12310"/>